<name>A0A532V9R8_UNCT6</name>
<feature type="domain" description="Conserved hypothetical protein CHP02391" evidence="1">
    <location>
        <begin position="111"/>
        <end position="226"/>
    </location>
</feature>
<sequence length="234" mass="26919">MALTKQQKLQVFRIIEEAEEGVNLNRIIDGTLKDVIRGSGSSPEFGYDKVEASKEEIRSYWQELQTKGYIIPINNYTKDWFKLSPKGKNYCERLKASQTEPLDVDLDSVIFHEQLREEIRTLFEDGEYAECVVKGARLLERLLRNKTGSPTDVKGVGLASLAFKPEEGELIAPYCQEKSHEEGFHCLYLGAIKFIRNLAIHHSETLNDQIDNLQMLIFLDLLFRLLEKSKPRKP</sequence>
<accession>A0A532V9R8</accession>
<evidence type="ECO:0000259" key="1">
    <source>
        <dbReference type="Pfam" id="PF09509"/>
    </source>
</evidence>
<dbReference type="EMBL" id="NJBO01000002">
    <property type="protein sequence ID" value="TKJ43950.1"/>
    <property type="molecule type" value="Genomic_DNA"/>
</dbReference>
<evidence type="ECO:0000313" key="3">
    <source>
        <dbReference type="Proteomes" id="UP000317778"/>
    </source>
</evidence>
<dbReference type="NCBIfam" id="TIGR02391">
    <property type="entry name" value="hypoth_ymh"/>
    <property type="match status" value="1"/>
</dbReference>
<comment type="caution">
    <text evidence="2">The sequence shown here is derived from an EMBL/GenBank/DDBJ whole genome shotgun (WGS) entry which is preliminary data.</text>
</comment>
<protein>
    <submittedName>
        <fullName evidence="2">TIGR02391 family protein</fullName>
    </submittedName>
</protein>
<dbReference type="AlphaFoldDB" id="A0A532V9R8"/>
<gene>
    <name evidence="2" type="ORF">CEE36_02195</name>
</gene>
<organism evidence="2 3">
    <name type="scientific">candidate division TA06 bacterium B3_TA06</name>
    <dbReference type="NCBI Taxonomy" id="2012487"/>
    <lineage>
        <taxon>Bacteria</taxon>
        <taxon>Bacteria division TA06</taxon>
    </lineage>
</organism>
<dbReference type="Proteomes" id="UP000317778">
    <property type="component" value="Unassembled WGS sequence"/>
</dbReference>
<dbReference type="InterPro" id="IPR012654">
    <property type="entry name" value="CHP02391"/>
</dbReference>
<reference evidence="2 3" key="1">
    <citation type="submission" date="2017-06" db="EMBL/GenBank/DDBJ databases">
        <title>Novel microbial phyla capable of carbon fixation and sulfur reduction in deep-sea sediments.</title>
        <authorList>
            <person name="Huang J."/>
            <person name="Baker B."/>
            <person name="Wang Y."/>
        </authorList>
    </citation>
    <scope>NUCLEOTIDE SEQUENCE [LARGE SCALE GENOMIC DNA]</scope>
    <source>
        <strain evidence="2">B3_TA06</strain>
    </source>
</reference>
<proteinExistence type="predicted"/>
<dbReference type="Pfam" id="PF09509">
    <property type="entry name" value="Hypoth_Ymh"/>
    <property type="match status" value="1"/>
</dbReference>
<evidence type="ECO:0000313" key="2">
    <source>
        <dbReference type="EMBL" id="TKJ43950.1"/>
    </source>
</evidence>